<dbReference type="EMBL" id="FXUI01000006">
    <property type="protein sequence ID" value="SMP72433.1"/>
    <property type="molecule type" value="Genomic_DNA"/>
</dbReference>
<comment type="similarity">
    <text evidence="2 8">Belongs to the acetyltransferase family. EctA subfamily.</text>
</comment>
<dbReference type="SUPFAM" id="SSF55729">
    <property type="entry name" value="Acyl-CoA N-acyltransferases (Nat)"/>
    <property type="match status" value="1"/>
</dbReference>
<comment type="catalytic activity">
    <reaction evidence="7 8">
        <text>L-2,4-diaminobutanoate + acetyl-CoA = (2S)-4-acetamido-2-aminobutanoate + CoA + H(+)</text>
        <dbReference type="Rhea" id="RHEA:16901"/>
        <dbReference type="ChEBI" id="CHEBI:15378"/>
        <dbReference type="ChEBI" id="CHEBI:57287"/>
        <dbReference type="ChEBI" id="CHEBI:57288"/>
        <dbReference type="ChEBI" id="CHEBI:58761"/>
        <dbReference type="ChEBI" id="CHEBI:58929"/>
        <dbReference type="EC" id="2.3.1.178"/>
    </reaction>
</comment>
<proteinExistence type="inferred from homology"/>
<organism evidence="11 12">
    <name type="scientific">Novosphingobium panipatense</name>
    <dbReference type="NCBI Taxonomy" id="428991"/>
    <lineage>
        <taxon>Bacteria</taxon>
        <taxon>Pseudomonadati</taxon>
        <taxon>Pseudomonadota</taxon>
        <taxon>Alphaproteobacteria</taxon>
        <taxon>Sphingomonadales</taxon>
        <taxon>Sphingomonadaceae</taxon>
        <taxon>Novosphingobium</taxon>
    </lineage>
</organism>
<protein>
    <recommendedName>
        <fullName evidence="4 8">L-2,4-diaminobutyric acid acetyltransferase</fullName>
        <shortName evidence="8">DABA acetyltransferase</shortName>
        <ecNumber evidence="3 8">2.3.1.178</ecNumber>
    </recommendedName>
</protein>
<sequence length="189" mass="20233">MNANEVSRRSDSDGSENASRKRGSTTELDLRCPKPEDGPAVTALIAASPPLDTNSAYCNLLQCSDFADTCIVAERAGKAIGWISAYRPPSRPEAIFVWQVAVDASARGEGLAARMLDELLARPAVRGATTLTTTITEQNSASWGLFTAFARRHGASLTKSPRFERDAHFAGAHDTEWQASIAPLPSAQT</sequence>
<evidence type="ECO:0000256" key="8">
    <source>
        <dbReference type="RuleBase" id="RU365045"/>
    </source>
</evidence>
<dbReference type="InterPro" id="IPR016181">
    <property type="entry name" value="Acyl_CoA_acyltransferase"/>
</dbReference>
<dbReference type="EC" id="2.3.1.178" evidence="3 8"/>
<evidence type="ECO:0000259" key="10">
    <source>
        <dbReference type="PROSITE" id="PS51186"/>
    </source>
</evidence>
<dbReference type="Pfam" id="PF00583">
    <property type="entry name" value="Acetyltransf_1"/>
    <property type="match status" value="1"/>
</dbReference>
<dbReference type="NCBIfam" id="TIGR02406">
    <property type="entry name" value="ectoine_EctA"/>
    <property type="match status" value="1"/>
</dbReference>
<evidence type="ECO:0000256" key="7">
    <source>
        <dbReference type="ARBA" id="ARBA00048924"/>
    </source>
</evidence>
<keyword evidence="6 8" id="KW-0012">Acyltransferase</keyword>
<evidence type="ECO:0000256" key="6">
    <source>
        <dbReference type="ARBA" id="ARBA00023315"/>
    </source>
</evidence>
<name>A0ABY1QL40_9SPHN</name>
<feature type="compositionally biased region" description="Basic and acidic residues" evidence="9">
    <location>
        <begin position="1"/>
        <end position="12"/>
    </location>
</feature>
<gene>
    <name evidence="8" type="primary">ectA</name>
    <name evidence="11" type="ORF">SAMN06296065_106222</name>
</gene>
<evidence type="ECO:0000313" key="12">
    <source>
        <dbReference type="Proteomes" id="UP001157910"/>
    </source>
</evidence>
<dbReference type="InterPro" id="IPR012772">
    <property type="entry name" value="Ectoine_EctA"/>
</dbReference>
<feature type="domain" description="N-acetyltransferase" evidence="10">
    <location>
        <begin position="28"/>
        <end position="176"/>
    </location>
</feature>
<evidence type="ECO:0000256" key="9">
    <source>
        <dbReference type="SAM" id="MobiDB-lite"/>
    </source>
</evidence>
<dbReference type="Gene3D" id="3.40.630.30">
    <property type="match status" value="1"/>
</dbReference>
<dbReference type="PANTHER" id="PTHR43072:SF23">
    <property type="entry name" value="UPF0039 PROTEIN C11D3.02C"/>
    <property type="match status" value="1"/>
</dbReference>
<comment type="pathway">
    <text evidence="1 8">Amine and polyamine biosynthesis; ectoine biosynthesis; L-ectoine from L-aspartate 4-semialdehyde: step 2/3.</text>
</comment>
<dbReference type="Proteomes" id="UP001157910">
    <property type="component" value="Unassembled WGS sequence"/>
</dbReference>
<evidence type="ECO:0000256" key="5">
    <source>
        <dbReference type="ARBA" id="ARBA00022679"/>
    </source>
</evidence>
<accession>A0ABY1QL40</accession>
<feature type="region of interest" description="Disordered" evidence="9">
    <location>
        <begin position="1"/>
        <end position="35"/>
    </location>
</feature>
<dbReference type="CDD" id="cd04301">
    <property type="entry name" value="NAT_SF"/>
    <property type="match status" value="1"/>
</dbReference>
<dbReference type="PANTHER" id="PTHR43072">
    <property type="entry name" value="N-ACETYLTRANSFERASE"/>
    <property type="match status" value="1"/>
</dbReference>
<reference evidence="11 12" key="1">
    <citation type="submission" date="2017-05" db="EMBL/GenBank/DDBJ databases">
        <authorList>
            <person name="Varghese N."/>
            <person name="Submissions S."/>
        </authorList>
    </citation>
    <scope>NUCLEOTIDE SEQUENCE [LARGE SCALE GENOMIC DNA]</scope>
    <source>
        <strain evidence="11 12">SM16</strain>
    </source>
</reference>
<evidence type="ECO:0000256" key="3">
    <source>
        <dbReference type="ARBA" id="ARBA00012355"/>
    </source>
</evidence>
<evidence type="ECO:0000256" key="1">
    <source>
        <dbReference type="ARBA" id="ARBA00004978"/>
    </source>
</evidence>
<keyword evidence="12" id="KW-1185">Reference proteome</keyword>
<evidence type="ECO:0000256" key="4">
    <source>
        <dbReference type="ARBA" id="ARBA00017935"/>
    </source>
</evidence>
<evidence type="ECO:0000256" key="2">
    <source>
        <dbReference type="ARBA" id="ARBA00010712"/>
    </source>
</evidence>
<comment type="caution">
    <text evidence="11">The sequence shown here is derived from an EMBL/GenBank/DDBJ whole genome shotgun (WGS) entry which is preliminary data.</text>
</comment>
<keyword evidence="5 8" id="KW-0808">Transferase</keyword>
<dbReference type="PROSITE" id="PS51186">
    <property type="entry name" value="GNAT"/>
    <property type="match status" value="1"/>
</dbReference>
<comment type="function">
    <text evidence="8">Catalyzes the acetylation of L-2,4-diaminobutyrate (DABA) to gamma-N-acetyl-alpha,gamma-diaminobutyric acid (ADABA) with acetyl coenzyme A.</text>
</comment>
<evidence type="ECO:0000313" key="11">
    <source>
        <dbReference type="EMBL" id="SMP72433.1"/>
    </source>
</evidence>
<dbReference type="InterPro" id="IPR000182">
    <property type="entry name" value="GNAT_dom"/>
</dbReference>